<dbReference type="NCBIfam" id="NF005685">
    <property type="entry name" value="PRK07483.1"/>
    <property type="match status" value="1"/>
</dbReference>
<proteinExistence type="inferred from homology"/>
<evidence type="ECO:0000313" key="6">
    <source>
        <dbReference type="Proteomes" id="UP000034112"/>
    </source>
</evidence>
<dbReference type="CDD" id="cd00610">
    <property type="entry name" value="OAT_like"/>
    <property type="match status" value="1"/>
</dbReference>
<reference evidence="6" key="1">
    <citation type="journal article" date="2015" name="Genome Announc.">
        <title>Draft whole-genome sequence of the biocontrol agent Trichoderma harzianum T6776.</title>
        <authorList>
            <person name="Baroncelli R."/>
            <person name="Piaggeschi G."/>
            <person name="Fiorini L."/>
            <person name="Bertolini E."/>
            <person name="Zapparata A."/>
            <person name="Pe M.E."/>
            <person name="Sarrocco S."/>
            <person name="Vannacci G."/>
        </authorList>
    </citation>
    <scope>NUCLEOTIDE SEQUENCE [LARGE SCALE GENOMIC DNA]</scope>
    <source>
        <strain evidence="6">T6776</strain>
    </source>
</reference>
<dbReference type="PANTHER" id="PTHR43094">
    <property type="entry name" value="AMINOTRANSFERASE"/>
    <property type="match status" value="1"/>
</dbReference>
<protein>
    <recommendedName>
        <fullName evidence="7">Aminotransferase</fullName>
    </recommendedName>
</protein>
<dbReference type="EMBL" id="JOKZ01000026">
    <property type="protein sequence ID" value="KKP06436.1"/>
    <property type="molecule type" value="Genomic_DNA"/>
</dbReference>
<dbReference type="OMA" id="FWAVEHS"/>
<evidence type="ECO:0000256" key="1">
    <source>
        <dbReference type="ARBA" id="ARBA00001933"/>
    </source>
</evidence>
<dbReference type="Pfam" id="PF00202">
    <property type="entry name" value="Aminotran_3"/>
    <property type="match status" value="1"/>
</dbReference>
<dbReference type="Gene3D" id="3.40.640.10">
    <property type="entry name" value="Type I PLP-dependent aspartate aminotransferase-like (Major domain)"/>
    <property type="match status" value="1"/>
</dbReference>
<dbReference type="PANTHER" id="PTHR43094:SF1">
    <property type="entry name" value="AMINOTRANSFERASE CLASS-III"/>
    <property type="match status" value="1"/>
</dbReference>
<evidence type="ECO:0000256" key="4">
    <source>
        <dbReference type="RuleBase" id="RU003560"/>
    </source>
</evidence>
<comment type="cofactor">
    <cofactor evidence="1">
        <name>pyridoxal 5'-phosphate</name>
        <dbReference type="ChEBI" id="CHEBI:597326"/>
    </cofactor>
</comment>
<dbReference type="GO" id="GO:0005829">
    <property type="term" value="C:cytosol"/>
    <property type="evidence" value="ECO:0007669"/>
    <property type="project" value="TreeGrafter"/>
</dbReference>
<dbReference type="InterPro" id="IPR015424">
    <property type="entry name" value="PyrdxlP-dep_Trfase"/>
</dbReference>
<gene>
    <name evidence="5" type="ORF">THAR02_01487</name>
</gene>
<dbReference type="Proteomes" id="UP000034112">
    <property type="component" value="Unassembled WGS sequence"/>
</dbReference>
<evidence type="ECO:0000256" key="3">
    <source>
        <dbReference type="ARBA" id="ARBA00022898"/>
    </source>
</evidence>
<dbReference type="InterPro" id="IPR015422">
    <property type="entry name" value="PyrdxlP-dep_Trfase_small"/>
</dbReference>
<dbReference type="OrthoDB" id="5419315at2759"/>
<dbReference type="GO" id="GO:0008483">
    <property type="term" value="F:transaminase activity"/>
    <property type="evidence" value="ECO:0007669"/>
    <property type="project" value="InterPro"/>
</dbReference>
<organism evidence="5 6">
    <name type="scientific">Trichoderma harzianum</name>
    <name type="common">Hypocrea lixii</name>
    <dbReference type="NCBI Taxonomy" id="5544"/>
    <lineage>
        <taxon>Eukaryota</taxon>
        <taxon>Fungi</taxon>
        <taxon>Dikarya</taxon>
        <taxon>Ascomycota</taxon>
        <taxon>Pezizomycotina</taxon>
        <taxon>Sordariomycetes</taxon>
        <taxon>Hypocreomycetidae</taxon>
        <taxon>Hypocreales</taxon>
        <taxon>Hypocreaceae</taxon>
        <taxon>Trichoderma</taxon>
    </lineage>
</organism>
<comment type="similarity">
    <text evidence="2 4">Belongs to the class-III pyridoxal-phosphate-dependent aminotransferase family.</text>
</comment>
<dbReference type="SUPFAM" id="SSF53383">
    <property type="entry name" value="PLP-dependent transferases"/>
    <property type="match status" value="1"/>
</dbReference>
<dbReference type="Gene3D" id="3.90.1150.10">
    <property type="entry name" value="Aspartate Aminotransferase, domain 1"/>
    <property type="match status" value="1"/>
</dbReference>
<comment type="caution">
    <text evidence="5">The sequence shown here is derived from an EMBL/GenBank/DDBJ whole genome shotgun (WGS) entry which is preliminary data.</text>
</comment>
<keyword evidence="3 4" id="KW-0663">Pyridoxal phosphate</keyword>
<sequence length="464" mass="50334">MPVNQFVAKSHVLHRALAYEPQKIVSGSGISFTLESGKVVYDASAGPSVSVLGHHQPEVKQAIVDQLDKIAYVYSGSRYTCDAAESLAAELLKDAPGGLVKAIFVNSGSEATDAALKLATQYFCEVGKPKRINFIARKQSYHGNTVGALSVSGHESRRAYYRPWIANNVSFVDPCYSYRAKGESETDAQYVERLKLQLEDEFLRLGPDTVAAFVAETVSGTTLGCVPPVPGYFKAVREICDKYGALLILDEIMCGMGKTGTMHAWEQEGIRGPDIQMIGKALGGGFIPLSGVLLNQRVFDGLAEGTMVLAHGHTFQAHPTACAAALAVQKIIKRENILNHVASMGRLLEAELNKEIGPLAHVGNIRGRGLFWAVEFMRDPATKIPFPVEHNFSNRIVEVAAELGLNVLGNLGKTGKIEVELVILAPPYIVTEEEIRAIVGILKKAILAVTEEHVLRYGINGFHK</sequence>
<dbReference type="AlphaFoldDB" id="A0A0F9XP34"/>
<evidence type="ECO:0000256" key="2">
    <source>
        <dbReference type="ARBA" id="ARBA00008954"/>
    </source>
</evidence>
<accession>A0A0F9XP34</accession>
<evidence type="ECO:0008006" key="7">
    <source>
        <dbReference type="Google" id="ProtNLM"/>
    </source>
</evidence>
<dbReference type="GO" id="GO:0030170">
    <property type="term" value="F:pyridoxal phosphate binding"/>
    <property type="evidence" value="ECO:0007669"/>
    <property type="project" value="InterPro"/>
</dbReference>
<dbReference type="InterPro" id="IPR015421">
    <property type="entry name" value="PyrdxlP-dep_Trfase_major"/>
</dbReference>
<evidence type="ECO:0000313" key="5">
    <source>
        <dbReference type="EMBL" id="KKP06436.1"/>
    </source>
</evidence>
<dbReference type="InterPro" id="IPR005814">
    <property type="entry name" value="Aminotrans_3"/>
</dbReference>
<dbReference type="FunFam" id="3.40.640.10:FF:000004">
    <property type="entry name" value="Acetylornithine aminotransferase"/>
    <property type="match status" value="1"/>
</dbReference>
<name>A0A0F9XP34_TRIHA</name>